<dbReference type="Pfam" id="PF00293">
    <property type="entry name" value="NUDIX"/>
    <property type="match status" value="1"/>
</dbReference>
<accession>A0A5N7B948</accession>
<dbReference type="CDD" id="cd03676">
    <property type="entry name" value="NUDIX_Tnr3_like"/>
    <property type="match status" value="1"/>
</dbReference>
<dbReference type="InterPro" id="IPR000086">
    <property type="entry name" value="NUDIX_hydrolase_dom"/>
</dbReference>
<sequence length="319" mass="35479">MDGGILDVVRECNNFSRDELASHSDDPGKCYAFRINGYDAVLGYITHNIVAKIQWSHIWTIDHPRRTVTLATPAAATADMRSRALDDTLQATKTLGTISLLNSWRNETFPVYGPGGEVLLEIERCASALFGIVTYGVQLIAYVSDERGPQLWIGKRSEKKQTYPGMLDSTAAGGLGTGKLPIEALIAEAQEEASIPEDVIRTRVKPMTPLTYFHIRGNKAGGESGLFQPEAEYTYALELDPDMAPKPGDSEVECFELYTVEQVLQALKRRLFKPNSAIAVVEFLIHLRILTEDNEPSYREILAHLYSKFEFPTLIQPSI</sequence>
<dbReference type="GO" id="GO:0044715">
    <property type="term" value="F:8-oxo-dGDP phosphatase activity"/>
    <property type="evidence" value="ECO:0007669"/>
    <property type="project" value="TreeGrafter"/>
</dbReference>
<feature type="domain" description="Nudix hydrolase" evidence="1">
    <location>
        <begin position="134"/>
        <end position="282"/>
    </location>
</feature>
<dbReference type="Gene3D" id="3.90.79.10">
    <property type="entry name" value="Nucleoside Triphosphate Pyrophosphohydrolase"/>
    <property type="match status" value="1"/>
</dbReference>
<dbReference type="InterPro" id="IPR031804">
    <property type="entry name" value="DUF4743"/>
</dbReference>
<dbReference type="FunFam" id="3.90.79.10:FF:000019">
    <property type="entry name" value="Thiamin pyrophosphokinase, putative"/>
    <property type="match status" value="1"/>
</dbReference>
<reference evidence="2 3" key="1">
    <citation type="submission" date="2019-04" db="EMBL/GenBank/DDBJ databases">
        <title>Friends and foes A comparative genomics studyof 23 Aspergillus species from section Flavi.</title>
        <authorList>
            <consortium name="DOE Joint Genome Institute"/>
            <person name="Kjaerbolling I."/>
            <person name="Vesth T."/>
            <person name="Frisvad J.C."/>
            <person name="Nybo J.L."/>
            <person name="Theobald S."/>
            <person name="Kildgaard S."/>
            <person name="Isbrandt T."/>
            <person name="Kuo A."/>
            <person name="Sato A."/>
            <person name="Lyhne E.K."/>
            <person name="Kogle M.E."/>
            <person name="Wiebenga A."/>
            <person name="Kun R.S."/>
            <person name="Lubbers R.J."/>
            <person name="Makela M.R."/>
            <person name="Barry K."/>
            <person name="Chovatia M."/>
            <person name="Clum A."/>
            <person name="Daum C."/>
            <person name="Haridas S."/>
            <person name="He G."/>
            <person name="LaButti K."/>
            <person name="Lipzen A."/>
            <person name="Mondo S."/>
            <person name="Riley R."/>
            <person name="Salamov A."/>
            <person name="Simmons B.A."/>
            <person name="Magnuson J.K."/>
            <person name="Henrissat B."/>
            <person name="Mortensen U.H."/>
            <person name="Larsen T.O."/>
            <person name="Devries R.P."/>
            <person name="Grigoriev I.V."/>
            <person name="Machida M."/>
            <person name="Baker S.E."/>
            <person name="Andersen M.R."/>
        </authorList>
    </citation>
    <scope>NUCLEOTIDE SEQUENCE [LARGE SCALE GENOMIC DNA]</scope>
    <source>
        <strain evidence="2 3">IBT 29228</strain>
    </source>
</reference>
<organism evidence="2 3">
    <name type="scientific">Aspergillus bertholletiae</name>
    <dbReference type="NCBI Taxonomy" id="1226010"/>
    <lineage>
        <taxon>Eukaryota</taxon>
        <taxon>Fungi</taxon>
        <taxon>Dikarya</taxon>
        <taxon>Ascomycota</taxon>
        <taxon>Pezizomycotina</taxon>
        <taxon>Eurotiomycetes</taxon>
        <taxon>Eurotiomycetidae</taxon>
        <taxon>Eurotiales</taxon>
        <taxon>Aspergillaceae</taxon>
        <taxon>Aspergillus</taxon>
        <taxon>Aspergillus subgen. Circumdati</taxon>
    </lineage>
</organism>
<dbReference type="SUPFAM" id="SSF55811">
    <property type="entry name" value="Nudix"/>
    <property type="match status" value="1"/>
</dbReference>
<dbReference type="AlphaFoldDB" id="A0A5N7B948"/>
<proteinExistence type="predicted"/>
<dbReference type="PANTHER" id="PTHR13622:SF13">
    <property type="entry name" value="NUDIX HYDROLASE DOMAIN-CONTAINING PROTEIN"/>
    <property type="match status" value="1"/>
</dbReference>
<protein>
    <submittedName>
        <fullName evidence="2">NUDIX hydrolase domain-like protein</fullName>
    </submittedName>
</protein>
<dbReference type="InterPro" id="IPR015797">
    <property type="entry name" value="NUDIX_hydrolase-like_dom_sf"/>
</dbReference>
<evidence type="ECO:0000313" key="2">
    <source>
        <dbReference type="EMBL" id="KAE8378269.1"/>
    </source>
</evidence>
<dbReference type="Pfam" id="PF15916">
    <property type="entry name" value="DUF4743"/>
    <property type="match status" value="1"/>
</dbReference>
<dbReference type="PROSITE" id="PS51462">
    <property type="entry name" value="NUDIX"/>
    <property type="match status" value="1"/>
</dbReference>
<name>A0A5N7B948_9EURO</name>
<keyword evidence="2" id="KW-0378">Hydrolase</keyword>
<evidence type="ECO:0000259" key="1">
    <source>
        <dbReference type="PROSITE" id="PS51462"/>
    </source>
</evidence>
<dbReference type="PANTHER" id="PTHR13622">
    <property type="entry name" value="THIAMIN PYROPHOSPHOKINASE"/>
    <property type="match status" value="1"/>
</dbReference>
<dbReference type="OrthoDB" id="10261522at2759"/>
<gene>
    <name evidence="2" type="ORF">BDV26DRAFT_281190</name>
</gene>
<keyword evidence="3" id="KW-1185">Reference proteome</keyword>
<dbReference type="Proteomes" id="UP000326198">
    <property type="component" value="Unassembled WGS sequence"/>
</dbReference>
<evidence type="ECO:0000313" key="3">
    <source>
        <dbReference type="Proteomes" id="UP000326198"/>
    </source>
</evidence>
<dbReference type="EMBL" id="ML736210">
    <property type="protein sequence ID" value="KAE8378269.1"/>
    <property type="molecule type" value="Genomic_DNA"/>
</dbReference>